<sequence length="195" mass="20566">MVLFNKSIIFRTFFGAIVGTLFSVMPAIAAPAIVEFSAQIAYEGSCDISVPISIAFNNDDPILPSQIEAADSVAKQTFNLTLANCKGIGVTPKIAVIGTSSTDYGKALFIDSSDSTSVGYGILLQTNGNATFKENQNLAENKMISVSSSWDTSTNLKTIEGTLPMTATVTCGDCNASGRIGGELKASVTFDFQYD</sequence>
<dbReference type="Gene3D" id="2.60.40.1090">
    <property type="entry name" value="Fimbrial-type adhesion domain"/>
    <property type="match status" value="1"/>
</dbReference>
<dbReference type="AlphaFoldDB" id="K8WVD1"/>
<keyword evidence="2" id="KW-1185">Reference proteome</keyword>
<evidence type="ECO:0000313" key="1">
    <source>
        <dbReference type="EMBL" id="EKT60165.1"/>
    </source>
</evidence>
<comment type="caution">
    <text evidence="1">The sequence shown here is derived from an EMBL/GenBank/DDBJ whole genome shotgun (WGS) entry which is preliminary data.</text>
</comment>
<dbReference type="EMBL" id="AKKN01000005">
    <property type="protein sequence ID" value="EKT60165.1"/>
    <property type="molecule type" value="Genomic_DNA"/>
</dbReference>
<dbReference type="InterPro" id="IPR008966">
    <property type="entry name" value="Adhesion_dom_sf"/>
</dbReference>
<dbReference type="PATRIC" id="fig|1141660.3.peg.1021"/>
<dbReference type="RefSeq" id="WP_008914872.1">
    <property type="nucleotide sequence ID" value="NZ_CM001773.1"/>
</dbReference>
<name>K8WVD1_9GAMM</name>
<organism evidence="1 2">
    <name type="scientific">Providencia sneebia DSM 19967</name>
    <dbReference type="NCBI Taxonomy" id="1141660"/>
    <lineage>
        <taxon>Bacteria</taxon>
        <taxon>Pseudomonadati</taxon>
        <taxon>Pseudomonadota</taxon>
        <taxon>Gammaproteobacteria</taxon>
        <taxon>Enterobacterales</taxon>
        <taxon>Morganellaceae</taxon>
        <taxon>Providencia</taxon>
    </lineage>
</organism>
<protein>
    <submittedName>
        <fullName evidence="1">Putative fimbrial-like protein</fullName>
    </submittedName>
</protein>
<evidence type="ECO:0000313" key="2">
    <source>
        <dbReference type="Proteomes" id="UP000010290"/>
    </source>
</evidence>
<gene>
    <name evidence="1" type="ORF">OO7_05039</name>
</gene>
<dbReference type="SUPFAM" id="SSF49401">
    <property type="entry name" value="Bacterial adhesins"/>
    <property type="match status" value="1"/>
</dbReference>
<dbReference type="GO" id="GO:0009289">
    <property type="term" value="C:pilus"/>
    <property type="evidence" value="ECO:0007669"/>
    <property type="project" value="InterPro"/>
</dbReference>
<dbReference type="GO" id="GO:0007155">
    <property type="term" value="P:cell adhesion"/>
    <property type="evidence" value="ECO:0007669"/>
    <property type="project" value="InterPro"/>
</dbReference>
<dbReference type="Proteomes" id="UP000010290">
    <property type="component" value="Chromosome"/>
</dbReference>
<accession>K8WVD1</accession>
<dbReference type="HOGENOM" id="CLU_120460_0_0_6"/>
<proteinExistence type="predicted"/>
<reference evidence="1 2" key="1">
    <citation type="journal article" date="2012" name="BMC Genomics">
        <title>Comparative genomics of bacteria in the genus Providencia isolated from wild Drosophila melanogaster.</title>
        <authorList>
            <person name="Galac M.R."/>
            <person name="Lazzaro B.P."/>
        </authorList>
    </citation>
    <scope>NUCLEOTIDE SEQUENCE [LARGE SCALE GENOMIC DNA]</scope>
    <source>
        <strain evidence="1 2">DSM 19967</strain>
    </source>
</reference>
<dbReference type="InterPro" id="IPR036937">
    <property type="entry name" value="Adhesion_dom_fimbrial_sf"/>
</dbReference>